<accession>A0A8J4XH36</accession>
<comment type="caution">
    <text evidence="1">The sequence shown here is derived from an EMBL/GenBank/DDBJ whole genome shotgun (WGS) entry which is preliminary data.</text>
</comment>
<dbReference type="AlphaFoldDB" id="A0A8J4XH36"/>
<dbReference type="Proteomes" id="UP000727407">
    <property type="component" value="Unassembled WGS sequence"/>
</dbReference>
<name>A0A8J4XH36_CLAMG</name>
<gene>
    <name evidence="1" type="ORF">DAT39_000420</name>
</gene>
<evidence type="ECO:0000313" key="2">
    <source>
        <dbReference type="Proteomes" id="UP000727407"/>
    </source>
</evidence>
<reference evidence="1" key="1">
    <citation type="submission" date="2020-07" db="EMBL/GenBank/DDBJ databases">
        <title>Clarias magur genome sequencing, assembly and annotation.</title>
        <authorList>
            <person name="Kushwaha B."/>
            <person name="Kumar R."/>
            <person name="Das P."/>
            <person name="Joshi C.G."/>
            <person name="Kumar D."/>
            <person name="Nagpure N.S."/>
            <person name="Pandey M."/>
            <person name="Agarwal S."/>
            <person name="Srivastava S."/>
            <person name="Singh M."/>
            <person name="Sahoo L."/>
            <person name="Jayasankar P."/>
            <person name="Meher P.K."/>
            <person name="Koringa P.G."/>
            <person name="Iquebal M.A."/>
            <person name="Das S.P."/>
            <person name="Bit A."/>
            <person name="Patnaik S."/>
            <person name="Patel N."/>
            <person name="Shah T.M."/>
            <person name="Hinsu A."/>
            <person name="Jena J.K."/>
        </authorList>
    </citation>
    <scope>NUCLEOTIDE SEQUENCE</scope>
    <source>
        <strain evidence="1">CIFAMagur01</strain>
        <tissue evidence="1">Testis</tissue>
    </source>
</reference>
<feature type="non-terminal residue" evidence="1">
    <location>
        <position position="59"/>
    </location>
</feature>
<proteinExistence type="predicted"/>
<dbReference type="EMBL" id="QNUK01000002">
    <property type="protein sequence ID" value="KAF5909885.1"/>
    <property type="molecule type" value="Genomic_DNA"/>
</dbReference>
<sequence>MHFRTQERLPVSSLLHDERADLIRNWELWEFCLSGLEHGHAAHLTVGPRSSSRRPCSWR</sequence>
<evidence type="ECO:0000313" key="1">
    <source>
        <dbReference type="EMBL" id="KAF5909885.1"/>
    </source>
</evidence>
<protein>
    <submittedName>
        <fullName evidence="1">Uncharacterized protein</fullName>
    </submittedName>
</protein>
<keyword evidence="2" id="KW-1185">Reference proteome</keyword>
<organism evidence="1 2">
    <name type="scientific">Clarias magur</name>
    <name type="common">Asian catfish</name>
    <name type="synonym">Macropteronotus magur</name>
    <dbReference type="NCBI Taxonomy" id="1594786"/>
    <lineage>
        <taxon>Eukaryota</taxon>
        <taxon>Metazoa</taxon>
        <taxon>Chordata</taxon>
        <taxon>Craniata</taxon>
        <taxon>Vertebrata</taxon>
        <taxon>Euteleostomi</taxon>
        <taxon>Actinopterygii</taxon>
        <taxon>Neopterygii</taxon>
        <taxon>Teleostei</taxon>
        <taxon>Ostariophysi</taxon>
        <taxon>Siluriformes</taxon>
        <taxon>Clariidae</taxon>
        <taxon>Clarias</taxon>
    </lineage>
</organism>